<keyword evidence="3" id="KW-0964">Secreted</keyword>
<gene>
    <name evidence="15" type="ORF">ACFS5P_09440</name>
</gene>
<evidence type="ECO:0000313" key="15">
    <source>
        <dbReference type="EMBL" id="MFD2912100.1"/>
    </source>
</evidence>
<dbReference type="InterPro" id="IPR046450">
    <property type="entry name" value="PA_dom_sf"/>
</dbReference>
<dbReference type="PROSITE" id="PS51892">
    <property type="entry name" value="SUBTILASE"/>
    <property type="match status" value="1"/>
</dbReference>
<dbReference type="InterPro" id="IPR023827">
    <property type="entry name" value="Peptidase_S8_Asp-AS"/>
</dbReference>
<dbReference type="PRINTS" id="PR00723">
    <property type="entry name" value="SUBTILISIN"/>
</dbReference>
<dbReference type="SUPFAM" id="SSF52025">
    <property type="entry name" value="PA domain"/>
    <property type="match status" value="1"/>
</dbReference>
<dbReference type="PROSITE" id="PS00138">
    <property type="entry name" value="SUBTILASE_SER"/>
    <property type="match status" value="1"/>
</dbReference>
<protein>
    <submittedName>
        <fullName evidence="15">S8 family serine peptidase</fullName>
    </submittedName>
</protein>
<accession>A0ABW5ZHS6</accession>
<evidence type="ECO:0000256" key="3">
    <source>
        <dbReference type="ARBA" id="ARBA00022525"/>
    </source>
</evidence>
<dbReference type="PROSITE" id="PS00137">
    <property type="entry name" value="SUBTILASE_HIS"/>
    <property type="match status" value="1"/>
</dbReference>
<dbReference type="InterPro" id="IPR050131">
    <property type="entry name" value="Peptidase_S8_subtilisin-like"/>
</dbReference>
<feature type="active site" description="Charge relay system" evidence="8">
    <location>
        <position position="229"/>
    </location>
</feature>
<evidence type="ECO:0000313" key="16">
    <source>
        <dbReference type="Proteomes" id="UP001597561"/>
    </source>
</evidence>
<comment type="similarity">
    <text evidence="1 8 9">Belongs to the peptidase S8 family.</text>
</comment>
<reference evidence="16" key="1">
    <citation type="journal article" date="2019" name="Int. J. Syst. Evol. Microbiol.">
        <title>The Global Catalogue of Microorganisms (GCM) 10K type strain sequencing project: providing services to taxonomists for standard genome sequencing and annotation.</title>
        <authorList>
            <consortium name="The Broad Institute Genomics Platform"/>
            <consortium name="The Broad Institute Genome Sequencing Center for Infectious Disease"/>
            <person name="Wu L."/>
            <person name="Ma J."/>
        </authorList>
    </citation>
    <scope>NUCLEOTIDE SEQUENCE [LARGE SCALE GENOMIC DNA]</scope>
    <source>
        <strain evidence="16">KCTC 13528</strain>
    </source>
</reference>
<keyword evidence="2" id="KW-0134">Cell wall</keyword>
<dbReference type="Gene3D" id="3.40.50.200">
    <property type="entry name" value="Peptidase S8/S53 domain"/>
    <property type="match status" value="1"/>
</dbReference>
<feature type="region of interest" description="Disordered" evidence="10">
    <location>
        <begin position="207"/>
        <end position="229"/>
    </location>
</feature>
<dbReference type="InterPro" id="IPR023828">
    <property type="entry name" value="Peptidase_S8_Ser-AS"/>
</dbReference>
<proteinExistence type="inferred from homology"/>
<feature type="active site" description="Charge relay system" evidence="8">
    <location>
        <position position="185"/>
    </location>
</feature>
<evidence type="ECO:0000259" key="14">
    <source>
        <dbReference type="Pfam" id="PF05922"/>
    </source>
</evidence>
<keyword evidence="16" id="KW-1185">Reference proteome</keyword>
<dbReference type="InterPro" id="IPR000209">
    <property type="entry name" value="Peptidase_S8/S53_dom"/>
</dbReference>
<dbReference type="SUPFAM" id="SSF52743">
    <property type="entry name" value="Subtilisin-like"/>
    <property type="match status" value="1"/>
</dbReference>
<evidence type="ECO:0000259" key="12">
    <source>
        <dbReference type="Pfam" id="PF00082"/>
    </source>
</evidence>
<evidence type="ECO:0000256" key="11">
    <source>
        <dbReference type="SAM" id="SignalP"/>
    </source>
</evidence>
<dbReference type="Pfam" id="PF05922">
    <property type="entry name" value="Inhibitor_I9"/>
    <property type="match status" value="1"/>
</dbReference>
<dbReference type="Proteomes" id="UP001597561">
    <property type="component" value="Unassembled WGS sequence"/>
</dbReference>
<dbReference type="Pfam" id="PF02225">
    <property type="entry name" value="PA"/>
    <property type="match status" value="1"/>
</dbReference>
<feature type="signal peptide" evidence="11">
    <location>
        <begin position="1"/>
        <end position="26"/>
    </location>
</feature>
<dbReference type="PROSITE" id="PS00136">
    <property type="entry name" value="SUBTILASE_ASP"/>
    <property type="match status" value="1"/>
</dbReference>
<evidence type="ECO:0000259" key="13">
    <source>
        <dbReference type="Pfam" id="PF02225"/>
    </source>
</evidence>
<evidence type="ECO:0000256" key="5">
    <source>
        <dbReference type="ARBA" id="ARBA00022729"/>
    </source>
</evidence>
<dbReference type="CDD" id="cd02133">
    <property type="entry name" value="PA_C5a_like"/>
    <property type="match status" value="1"/>
</dbReference>
<feature type="chain" id="PRO_5047542188" evidence="11">
    <location>
        <begin position="27"/>
        <end position="809"/>
    </location>
</feature>
<dbReference type="InterPro" id="IPR036852">
    <property type="entry name" value="Peptidase_S8/S53_dom_sf"/>
</dbReference>
<dbReference type="RefSeq" id="WP_204730395.1">
    <property type="nucleotide sequence ID" value="NZ_JAFBDK010000017.1"/>
</dbReference>
<keyword evidence="7 8" id="KW-0720">Serine protease</keyword>
<dbReference type="InterPro" id="IPR034213">
    <property type="entry name" value="S8_Vpr-like"/>
</dbReference>
<evidence type="ECO:0000256" key="8">
    <source>
        <dbReference type="PROSITE-ProRule" id="PRU01240"/>
    </source>
</evidence>
<feature type="active site" description="Charge relay system" evidence="8">
    <location>
        <position position="534"/>
    </location>
</feature>
<evidence type="ECO:0000256" key="6">
    <source>
        <dbReference type="ARBA" id="ARBA00022801"/>
    </source>
</evidence>
<keyword evidence="5 11" id="KW-0732">Signal</keyword>
<sequence>MKKRSAKSLISTLVLLLLLSAFGMGAGANTAPKDADSLAQLKGDFNFQSGKETTVIIELEEPSIAEAKSIGVSQSKGNLKNKRGEVKSSVMSKIEGAEIHKEYDTVFSGFSLELAEKDVPELLAVEGIKAVYPNVTYTASVVDEATPVSQDNLKAEMFASAPFIGSDDAWAEGFTGEGVTVAVIDTGVDYTHPDLAHAFGDYKGYDFVDNDQDPQETPEGDPRGESTLHGSHVAGTVAANGAIKGVAPDATLLAYRVLGPGGSGSTENVVAGIERAVQDGADVLNLSLGNSLNAPDWATSIALDWAMEEGVVAVTSNGNSGPTNWTVGSPGTSREAISVGATQLPYNVFSAAVDTAGDAEYPSAKVMGFPSDEAILGLNGQEFEFEYVGLGGPADFEGKNLEGKIALIQRGDYPFVEKSDNAKAAGAAGAIIFNNVEGEQPDIPGISLPTIKMSNADGQKLLAELEAGNNTVSFNVEFDREVGESMADFSSRGPVVDTWMIKPDVSAPGVNIISTIPTHNPAEPHGYAALQGTSMAAPHVAGAAALVLEANPEWSVDDVKAALMNTAAAIIDPATGEEYAHNTQGAGSIRVLDAIETEILVGSGSHSFGKFVKSNGKQVERNHFDVKNLSDKKVNYSFDVDFGENNQAIKVSTSGNTKVNANSSKKINMNVQVDATKLDPGYYEGSIIISNGEQTVDVPTILFVGEPDYPRVTSMGVYQDGDVFTIEGYFPGGAETVDLFVYESNEAGAPLAYVGDIAIVENVEAGFQTFAWDGKVNGQKLEAGKYYNVYAYATLKGQTDLAGVNFLME</sequence>
<dbReference type="InterPro" id="IPR022398">
    <property type="entry name" value="Peptidase_S8_His-AS"/>
</dbReference>
<comment type="caution">
    <text evidence="15">The sequence shown here is derived from an EMBL/GenBank/DDBJ whole genome shotgun (WGS) entry which is preliminary data.</text>
</comment>
<dbReference type="CDD" id="cd07474">
    <property type="entry name" value="Peptidases_S8_subtilisin_Vpr-like"/>
    <property type="match status" value="1"/>
</dbReference>
<dbReference type="EMBL" id="JBHUPG010000017">
    <property type="protein sequence ID" value="MFD2912100.1"/>
    <property type="molecule type" value="Genomic_DNA"/>
</dbReference>
<feature type="domain" description="Peptidase S8/S53" evidence="12">
    <location>
        <begin position="176"/>
        <end position="587"/>
    </location>
</feature>
<evidence type="ECO:0000256" key="1">
    <source>
        <dbReference type="ARBA" id="ARBA00011073"/>
    </source>
</evidence>
<evidence type="ECO:0000256" key="10">
    <source>
        <dbReference type="SAM" id="MobiDB-lite"/>
    </source>
</evidence>
<keyword evidence="6 8" id="KW-0378">Hydrolase</keyword>
<keyword evidence="4 8" id="KW-0645">Protease</keyword>
<dbReference type="InterPro" id="IPR003137">
    <property type="entry name" value="PA_domain"/>
</dbReference>
<evidence type="ECO:0000256" key="9">
    <source>
        <dbReference type="RuleBase" id="RU003355"/>
    </source>
</evidence>
<feature type="domain" description="PA" evidence="13">
    <location>
        <begin position="394"/>
        <end position="461"/>
    </location>
</feature>
<evidence type="ECO:0000256" key="2">
    <source>
        <dbReference type="ARBA" id="ARBA00022512"/>
    </source>
</evidence>
<organism evidence="15 16">
    <name type="scientific">Jeotgalibacillus terrae</name>
    <dbReference type="NCBI Taxonomy" id="587735"/>
    <lineage>
        <taxon>Bacteria</taxon>
        <taxon>Bacillati</taxon>
        <taxon>Bacillota</taxon>
        <taxon>Bacilli</taxon>
        <taxon>Bacillales</taxon>
        <taxon>Caryophanaceae</taxon>
        <taxon>Jeotgalibacillus</taxon>
    </lineage>
</organism>
<feature type="compositionally biased region" description="Acidic residues" evidence="10">
    <location>
        <begin position="208"/>
        <end position="219"/>
    </location>
</feature>
<feature type="domain" description="Inhibitor I9" evidence="14">
    <location>
        <begin position="55"/>
        <end position="138"/>
    </location>
</feature>
<dbReference type="PANTHER" id="PTHR43806">
    <property type="entry name" value="PEPTIDASE S8"/>
    <property type="match status" value="1"/>
</dbReference>
<name>A0ABW5ZHS6_9BACL</name>
<dbReference type="InterPro" id="IPR015500">
    <property type="entry name" value="Peptidase_S8_subtilisin-rel"/>
</dbReference>
<evidence type="ECO:0000256" key="4">
    <source>
        <dbReference type="ARBA" id="ARBA00022670"/>
    </source>
</evidence>
<dbReference type="Gene3D" id="3.50.30.30">
    <property type="match status" value="1"/>
</dbReference>
<dbReference type="PANTHER" id="PTHR43806:SF65">
    <property type="entry name" value="SERINE PROTEASE APRX"/>
    <property type="match status" value="1"/>
</dbReference>
<dbReference type="Pfam" id="PF00082">
    <property type="entry name" value="Peptidase_S8"/>
    <property type="match status" value="1"/>
</dbReference>
<evidence type="ECO:0000256" key="7">
    <source>
        <dbReference type="ARBA" id="ARBA00022825"/>
    </source>
</evidence>
<dbReference type="InterPro" id="IPR010259">
    <property type="entry name" value="S8pro/Inhibitor_I9"/>
</dbReference>